<name>A0AAV9KAE6_9SOLN</name>
<reference evidence="2 3" key="1">
    <citation type="submission" date="2023-10" db="EMBL/GenBank/DDBJ databases">
        <title>Genome-Wide Identification Analysis in wild type Solanum Pinnatisectum Reveals Some Genes Defensing Phytophthora Infestans.</title>
        <authorList>
            <person name="Sun C."/>
        </authorList>
    </citation>
    <scope>NUCLEOTIDE SEQUENCE [LARGE SCALE GENOMIC DNA]</scope>
    <source>
        <strain evidence="2">LQN</strain>
        <tissue evidence="2">Leaf</tissue>
    </source>
</reference>
<comment type="caution">
    <text evidence="2">The sequence shown here is derived from an EMBL/GenBank/DDBJ whole genome shotgun (WGS) entry which is preliminary data.</text>
</comment>
<dbReference type="SUPFAM" id="SSF56219">
    <property type="entry name" value="DNase I-like"/>
    <property type="match status" value="1"/>
</dbReference>
<dbReference type="InterPro" id="IPR036691">
    <property type="entry name" value="Endo/exonu/phosph_ase_sf"/>
</dbReference>
<dbReference type="Gene3D" id="3.60.10.10">
    <property type="entry name" value="Endonuclease/exonuclease/phosphatase"/>
    <property type="match status" value="1"/>
</dbReference>
<dbReference type="GO" id="GO:0003824">
    <property type="term" value="F:catalytic activity"/>
    <property type="evidence" value="ECO:0007669"/>
    <property type="project" value="InterPro"/>
</dbReference>
<feature type="domain" description="Endonuclease/exonuclease/phosphatase" evidence="1">
    <location>
        <begin position="8"/>
        <end position="200"/>
    </location>
</feature>
<dbReference type="AlphaFoldDB" id="A0AAV9KAE6"/>
<evidence type="ECO:0000259" key="1">
    <source>
        <dbReference type="Pfam" id="PF03372"/>
    </source>
</evidence>
<dbReference type="PANTHER" id="PTHR33710">
    <property type="entry name" value="BNAC02G09200D PROTEIN"/>
    <property type="match status" value="1"/>
</dbReference>
<dbReference type="Proteomes" id="UP001311915">
    <property type="component" value="Unassembled WGS sequence"/>
</dbReference>
<keyword evidence="3" id="KW-1185">Reference proteome</keyword>
<dbReference type="InterPro" id="IPR005135">
    <property type="entry name" value="Endo/exonuclease/phosphatase"/>
</dbReference>
<proteinExistence type="predicted"/>
<protein>
    <recommendedName>
        <fullName evidence="1">Endonuclease/exonuclease/phosphatase domain-containing protein</fullName>
    </recommendedName>
</protein>
<dbReference type="EMBL" id="JAWPEI010000011">
    <property type="protein sequence ID" value="KAK4710274.1"/>
    <property type="molecule type" value="Genomic_DNA"/>
</dbReference>
<gene>
    <name evidence="2" type="ORF">R3W88_004787</name>
</gene>
<evidence type="ECO:0000313" key="3">
    <source>
        <dbReference type="Proteomes" id="UP001311915"/>
    </source>
</evidence>
<dbReference type="PANTHER" id="PTHR33710:SF79">
    <property type="entry name" value="OS06G0205337 PROTEIN"/>
    <property type="match status" value="1"/>
</dbReference>
<accession>A0AAV9KAE6</accession>
<organism evidence="2 3">
    <name type="scientific">Solanum pinnatisectum</name>
    <name type="common">tansyleaf nightshade</name>
    <dbReference type="NCBI Taxonomy" id="50273"/>
    <lineage>
        <taxon>Eukaryota</taxon>
        <taxon>Viridiplantae</taxon>
        <taxon>Streptophyta</taxon>
        <taxon>Embryophyta</taxon>
        <taxon>Tracheophyta</taxon>
        <taxon>Spermatophyta</taxon>
        <taxon>Magnoliopsida</taxon>
        <taxon>eudicotyledons</taxon>
        <taxon>Gunneridae</taxon>
        <taxon>Pentapetalae</taxon>
        <taxon>asterids</taxon>
        <taxon>lamiids</taxon>
        <taxon>Solanales</taxon>
        <taxon>Solanaceae</taxon>
        <taxon>Solanoideae</taxon>
        <taxon>Solaneae</taxon>
        <taxon>Solanum</taxon>
    </lineage>
</organism>
<evidence type="ECO:0000313" key="2">
    <source>
        <dbReference type="EMBL" id="KAK4710274.1"/>
    </source>
</evidence>
<sequence>MIGKIIFWNIRSVNTQKAFERLIDLNRRHQYSFIALMEPFQGPQELEQYKIKLGFNHSFCNCSAKIWIFWEEGWNVQIIKDSGQQVTMSVICNNVEFLLTVVYARCSSMERLELWDEMEDIAQQHQKPWMIGGDFNVILNEEEKQGGLPFMQREAMEFAQCINNCGLIELKYSGSNFTWWNGRIEEHCIFKRLDRVMGNQEFMDLLPSSEVQHLIRRGSNHVPLHVTCNTEEEPMVRPFKFLNFWTKHPQFKKLIEDNWKVDFAGSPFLVFQAKIKQCKGALSKWSKEVFGDIFRKIATLEDVIKAMEAQFEVQPSKENRASLKKAKADLKKYWYIEEEYWK</sequence>
<dbReference type="Pfam" id="PF03372">
    <property type="entry name" value="Exo_endo_phos"/>
    <property type="match status" value="1"/>
</dbReference>